<accession>A0A935TA82</accession>
<dbReference type="Pfam" id="PF07589">
    <property type="entry name" value="PEP-CTERM"/>
    <property type="match status" value="1"/>
</dbReference>
<comment type="caution">
    <text evidence="3">The sequence shown here is derived from an EMBL/GenBank/DDBJ whole genome shotgun (WGS) entry which is preliminary data.</text>
</comment>
<keyword evidence="1" id="KW-0732">Signal</keyword>
<feature type="domain" description="Ice-binding protein C-terminal" evidence="2">
    <location>
        <begin position="163"/>
        <end position="185"/>
    </location>
</feature>
<organism evidence="3 4">
    <name type="scientific">Candidatus Accumulibacter affinis</name>
    <dbReference type="NCBI Taxonomy" id="2954384"/>
    <lineage>
        <taxon>Bacteria</taxon>
        <taxon>Pseudomonadati</taxon>
        <taxon>Pseudomonadota</taxon>
        <taxon>Betaproteobacteria</taxon>
        <taxon>Candidatus Accumulibacter</taxon>
    </lineage>
</organism>
<dbReference type="NCBIfam" id="TIGR02595">
    <property type="entry name" value="PEP_CTERM"/>
    <property type="match status" value="1"/>
</dbReference>
<dbReference type="AlphaFoldDB" id="A0A935TA82"/>
<proteinExistence type="predicted"/>
<name>A0A935TA82_9PROT</name>
<dbReference type="InterPro" id="IPR013424">
    <property type="entry name" value="Ice-binding_C"/>
</dbReference>
<feature type="signal peptide" evidence="1">
    <location>
        <begin position="1"/>
        <end position="24"/>
    </location>
</feature>
<feature type="chain" id="PRO_5037290642" evidence="1">
    <location>
        <begin position="25"/>
        <end position="185"/>
    </location>
</feature>
<evidence type="ECO:0000313" key="4">
    <source>
        <dbReference type="Proteomes" id="UP000706151"/>
    </source>
</evidence>
<evidence type="ECO:0000313" key="3">
    <source>
        <dbReference type="EMBL" id="MBK7955883.1"/>
    </source>
</evidence>
<reference evidence="3 4" key="1">
    <citation type="submission" date="2020-10" db="EMBL/GenBank/DDBJ databases">
        <title>Connecting structure to function with the recovery of over 1000 high-quality activated sludge metagenome-assembled genomes encoding full-length rRNA genes using long-read sequencing.</title>
        <authorList>
            <person name="Singleton C.M."/>
            <person name="Petriglieri F."/>
            <person name="Kristensen J.M."/>
            <person name="Kirkegaard R.H."/>
            <person name="Michaelsen T.Y."/>
            <person name="Andersen M.H."/>
            <person name="Karst S.M."/>
            <person name="Dueholm M.S."/>
            <person name="Nielsen P.H."/>
            <person name="Albertsen M."/>
        </authorList>
    </citation>
    <scope>NUCLEOTIDE SEQUENCE [LARGE SCALE GENOMIC DNA]</scope>
    <source>
        <strain evidence="3">Fred_18-Q3-R57-64_BAT3C.720</strain>
    </source>
</reference>
<dbReference type="Proteomes" id="UP000706151">
    <property type="component" value="Unassembled WGS sequence"/>
</dbReference>
<protein>
    <submittedName>
        <fullName evidence="3">PEP-CTERM sorting domain-containing protein</fullName>
    </submittedName>
</protein>
<evidence type="ECO:0000259" key="2">
    <source>
        <dbReference type="Pfam" id="PF07589"/>
    </source>
</evidence>
<evidence type="ECO:0000256" key="1">
    <source>
        <dbReference type="SAM" id="SignalP"/>
    </source>
</evidence>
<gene>
    <name evidence="3" type="ORF">IPK02_19165</name>
</gene>
<dbReference type="EMBL" id="JADJOT010000011">
    <property type="protein sequence ID" value="MBK7955883.1"/>
    <property type="molecule type" value="Genomic_DNA"/>
</dbReference>
<sequence>MSLPITVRALSLGVLVFGLAPAYAAFSVIAPTTVTQGEKEITVSLFDSLIDGLEAADLRFTYNPAVFQHVSPGLGRATGGFFLSWKEALPGSVDISLAAGFVLSGGSGSLVDILLDVRGKAPLGLSISPPGIPGLMFWSTSDDYRVPDTWGNVTVTPASTGEVPEPASSLLVGMGMFALLAFRRR</sequence>